<reference evidence="2 3" key="1">
    <citation type="submission" date="2020-08" db="EMBL/GenBank/DDBJ databases">
        <title>Sequencing the genomes of 1000 actinobacteria strains.</title>
        <authorList>
            <person name="Klenk H.-P."/>
        </authorList>
    </citation>
    <scope>NUCLEOTIDE SEQUENCE [LARGE SCALE GENOMIC DNA]</scope>
    <source>
        <strain evidence="2 3">DSM 22826</strain>
    </source>
</reference>
<dbReference type="RefSeq" id="WP_183513026.1">
    <property type="nucleotide sequence ID" value="NZ_BAABGK010000012.1"/>
</dbReference>
<feature type="compositionally biased region" description="Acidic residues" evidence="1">
    <location>
        <begin position="83"/>
        <end position="95"/>
    </location>
</feature>
<protein>
    <submittedName>
        <fullName evidence="2">Uncharacterized protein</fullName>
    </submittedName>
</protein>
<sequence length="95" mass="10090">MEALAWILGTPAVVLLVLWAASRARFTGNHSGGGLDGAFGVMDQLYQPAALEARIALEERKRQIIEAASGQDKDPVPAHEDNNVEPEGDPDPPGC</sequence>
<evidence type="ECO:0000313" key="3">
    <source>
        <dbReference type="Proteomes" id="UP000523000"/>
    </source>
</evidence>
<evidence type="ECO:0000313" key="2">
    <source>
        <dbReference type="EMBL" id="MBB2997479.1"/>
    </source>
</evidence>
<organism evidence="2 3">
    <name type="scientific">Paeniglutamicibacter cryotolerans</name>
    <dbReference type="NCBI Taxonomy" id="670079"/>
    <lineage>
        <taxon>Bacteria</taxon>
        <taxon>Bacillati</taxon>
        <taxon>Actinomycetota</taxon>
        <taxon>Actinomycetes</taxon>
        <taxon>Micrococcales</taxon>
        <taxon>Micrococcaceae</taxon>
        <taxon>Paeniglutamicibacter</taxon>
    </lineage>
</organism>
<name>A0A839QMK3_9MICC</name>
<feature type="compositionally biased region" description="Basic and acidic residues" evidence="1">
    <location>
        <begin position="71"/>
        <end position="82"/>
    </location>
</feature>
<dbReference type="AlphaFoldDB" id="A0A839QMK3"/>
<comment type="caution">
    <text evidence="2">The sequence shown here is derived from an EMBL/GenBank/DDBJ whole genome shotgun (WGS) entry which is preliminary data.</text>
</comment>
<proteinExistence type="predicted"/>
<feature type="region of interest" description="Disordered" evidence="1">
    <location>
        <begin position="66"/>
        <end position="95"/>
    </location>
</feature>
<gene>
    <name evidence="2" type="ORF">E9229_003726</name>
</gene>
<dbReference type="EMBL" id="JACHVS010000002">
    <property type="protein sequence ID" value="MBB2997479.1"/>
    <property type="molecule type" value="Genomic_DNA"/>
</dbReference>
<evidence type="ECO:0000256" key="1">
    <source>
        <dbReference type="SAM" id="MobiDB-lite"/>
    </source>
</evidence>
<keyword evidence="3" id="KW-1185">Reference proteome</keyword>
<dbReference type="Proteomes" id="UP000523000">
    <property type="component" value="Unassembled WGS sequence"/>
</dbReference>
<accession>A0A839QMK3</accession>